<keyword evidence="9" id="KW-0547">Nucleotide-binding</keyword>
<dbReference type="Gene3D" id="1.10.510.10">
    <property type="entry name" value="Transferase(Phosphotransferase) domain 1"/>
    <property type="match status" value="1"/>
</dbReference>
<evidence type="ECO:0000256" key="17">
    <source>
        <dbReference type="SAM" id="SignalP"/>
    </source>
</evidence>
<feature type="chain" id="PRO_5041914988" description="non-specific serine/threonine protein kinase" evidence="17">
    <location>
        <begin position="34"/>
        <end position="587"/>
    </location>
</feature>
<dbReference type="Proteomes" id="UP001234989">
    <property type="component" value="Chromosome 12"/>
</dbReference>
<dbReference type="GO" id="GO:0016020">
    <property type="term" value="C:membrane"/>
    <property type="evidence" value="ECO:0007669"/>
    <property type="project" value="UniProtKB-SubCell"/>
</dbReference>
<organism evidence="19 20">
    <name type="scientific">Solanum verrucosum</name>
    <dbReference type="NCBI Taxonomy" id="315347"/>
    <lineage>
        <taxon>Eukaryota</taxon>
        <taxon>Viridiplantae</taxon>
        <taxon>Streptophyta</taxon>
        <taxon>Embryophyta</taxon>
        <taxon>Tracheophyta</taxon>
        <taxon>Spermatophyta</taxon>
        <taxon>Magnoliopsida</taxon>
        <taxon>eudicotyledons</taxon>
        <taxon>Gunneridae</taxon>
        <taxon>Pentapetalae</taxon>
        <taxon>asterids</taxon>
        <taxon>lamiids</taxon>
        <taxon>Solanales</taxon>
        <taxon>Solanaceae</taxon>
        <taxon>Solanoideae</taxon>
        <taxon>Solaneae</taxon>
        <taxon>Solanum</taxon>
    </lineage>
</organism>
<keyword evidence="8" id="KW-0677">Repeat</keyword>
<dbReference type="AlphaFoldDB" id="A0AAF0ZY45"/>
<keyword evidence="7 17" id="KW-0732">Signal</keyword>
<dbReference type="InterPro" id="IPR032675">
    <property type="entry name" value="LRR_dom_sf"/>
</dbReference>
<keyword evidence="10" id="KW-0418">Kinase</keyword>
<dbReference type="InterPro" id="IPR000719">
    <property type="entry name" value="Prot_kinase_dom"/>
</dbReference>
<keyword evidence="3" id="KW-0723">Serine/threonine-protein kinase</keyword>
<feature type="domain" description="Protein kinase" evidence="18">
    <location>
        <begin position="324"/>
        <end position="580"/>
    </location>
</feature>
<dbReference type="PANTHER" id="PTHR48005:SF13">
    <property type="entry name" value="SERINE_THREONINE-PROTEIN KINASE DDB_G0278509-RELATED"/>
    <property type="match status" value="1"/>
</dbReference>
<dbReference type="Gene3D" id="3.80.10.10">
    <property type="entry name" value="Ribonuclease Inhibitor"/>
    <property type="match status" value="1"/>
</dbReference>
<evidence type="ECO:0000256" key="8">
    <source>
        <dbReference type="ARBA" id="ARBA00022737"/>
    </source>
</evidence>
<dbReference type="Pfam" id="PF08263">
    <property type="entry name" value="LRRNT_2"/>
    <property type="match status" value="1"/>
</dbReference>
<keyword evidence="13 16" id="KW-0472">Membrane</keyword>
<proteinExistence type="predicted"/>
<evidence type="ECO:0000256" key="12">
    <source>
        <dbReference type="ARBA" id="ARBA00022989"/>
    </source>
</evidence>
<dbReference type="PROSITE" id="PS50011">
    <property type="entry name" value="PROTEIN_KINASE_DOM"/>
    <property type="match status" value="1"/>
</dbReference>
<evidence type="ECO:0000256" key="11">
    <source>
        <dbReference type="ARBA" id="ARBA00022840"/>
    </source>
</evidence>
<keyword evidence="4" id="KW-0433">Leucine-rich repeat</keyword>
<dbReference type="InterPro" id="IPR011009">
    <property type="entry name" value="Kinase-like_dom_sf"/>
</dbReference>
<dbReference type="Pfam" id="PF00560">
    <property type="entry name" value="LRR_1"/>
    <property type="match status" value="2"/>
</dbReference>
<dbReference type="SUPFAM" id="SSF52058">
    <property type="entry name" value="L domain-like"/>
    <property type="match status" value="1"/>
</dbReference>
<evidence type="ECO:0000256" key="6">
    <source>
        <dbReference type="ARBA" id="ARBA00022692"/>
    </source>
</evidence>
<evidence type="ECO:0000256" key="9">
    <source>
        <dbReference type="ARBA" id="ARBA00022741"/>
    </source>
</evidence>
<comment type="catalytic activity">
    <reaction evidence="14">
        <text>L-threonyl-[protein] + ATP = O-phospho-L-threonyl-[protein] + ADP + H(+)</text>
        <dbReference type="Rhea" id="RHEA:46608"/>
        <dbReference type="Rhea" id="RHEA-COMP:11060"/>
        <dbReference type="Rhea" id="RHEA-COMP:11605"/>
        <dbReference type="ChEBI" id="CHEBI:15378"/>
        <dbReference type="ChEBI" id="CHEBI:30013"/>
        <dbReference type="ChEBI" id="CHEBI:30616"/>
        <dbReference type="ChEBI" id="CHEBI:61977"/>
        <dbReference type="ChEBI" id="CHEBI:456216"/>
        <dbReference type="EC" id="2.7.11.1"/>
    </reaction>
</comment>
<evidence type="ECO:0000256" key="2">
    <source>
        <dbReference type="ARBA" id="ARBA00012513"/>
    </source>
</evidence>
<keyword evidence="11" id="KW-0067">ATP-binding</keyword>
<evidence type="ECO:0000256" key="4">
    <source>
        <dbReference type="ARBA" id="ARBA00022614"/>
    </source>
</evidence>
<sequence>MEKTNFSKRPFFFICTFLGFLLILLSRISVCSASESDFYCLKSIRDSLQDPFDSLGSWDFSNATEGFVCHFMGIECWNSDENKVMKIILSNSGLIGEFPRGIQNCTSLTDLQLSGNNLYGTIPSDISMIVKYVTTLDLSNNTFSGNIPPDLANCAYINFLMLGNNNLEGEIPTRIGSLPRLMTFSVANNHLTGPVPSFVSERITAKSFANNPELCGKPLKECEDSEDSWIWEHIDRASFIEAFVFGWVFLFTLFLVLCLYKFPTKAINKIFSPNIWKLRSKEHYSPGSDPPGEEELSRHQKILKLEKFVTRMSFTELANATSDFGEDYLVGNGMLGKVYKAILPNDWTLAIKKLNDWENLEDEFLSEITTLGGLRHRNLLPLIGFCVEREKKLLVYKYMFNGSLHEWLHSNEDKAKILDFRLRVKIALGIAKGLAWLHHGYKLHVTHGSISTRCILLDQNFDPKISNFWEAKIWSKNDAALSWSLFPVAEYSCLGSYKKDIYCFGVLLLELVTGKEPHELTSSRNLFDHSPCLLDADKDLLGKGINDLILEFLELACDCVKFLPNERPTMLEVYDKLKTISQGRNDD</sequence>
<name>A0AAF0ZY45_SOLVR</name>
<dbReference type="GO" id="GO:0005524">
    <property type="term" value="F:ATP binding"/>
    <property type="evidence" value="ECO:0007669"/>
    <property type="project" value="UniProtKB-KW"/>
</dbReference>
<gene>
    <name evidence="19" type="ORF">MTR67_050207</name>
</gene>
<dbReference type="GO" id="GO:0050832">
    <property type="term" value="P:defense response to fungus"/>
    <property type="evidence" value="ECO:0007669"/>
    <property type="project" value="UniProtKB-ARBA"/>
</dbReference>
<dbReference type="Gene3D" id="3.30.200.20">
    <property type="entry name" value="Phosphorylase Kinase, domain 1"/>
    <property type="match status" value="1"/>
</dbReference>
<keyword evidence="6 16" id="KW-0812">Transmembrane</keyword>
<dbReference type="GO" id="GO:0004674">
    <property type="term" value="F:protein serine/threonine kinase activity"/>
    <property type="evidence" value="ECO:0007669"/>
    <property type="project" value="UniProtKB-KW"/>
</dbReference>
<dbReference type="InterPro" id="IPR001611">
    <property type="entry name" value="Leu-rich_rpt"/>
</dbReference>
<reference evidence="19" key="1">
    <citation type="submission" date="2023-08" db="EMBL/GenBank/DDBJ databases">
        <title>A de novo genome assembly of Solanum verrucosum Schlechtendal, a Mexican diploid species geographically isolated from the other diploid A-genome species in potato relatives.</title>
        <authorList>
            <person name="Hosaka K."/>
        </authorList>
    </citation>
    <scope>NUCLEOTIDE SEQUENCE</scope>
    <source>
        <tissue evidence="19">Young leaves</tissue>
    </source>
</reference>
<dbReference type="Pfam" id="PF07714">
    <property type="entry name" value="PK_Tyr_Ser-Thr"/>
    <property type="match status" value="1"/>
</dbReference>
<comment type="catalytic activity">
    <reaction evidence="15">
        <text>L-seryl-[protein] + ATP = O-phospho-L-seryl-[protein] + ADP + H(+)</text>
        <dbReference type="Rhea" id="RHEA:17989"/>
        <dbReference type="Rhea" id="RHEA-COMP:9863"/>
        <dbReference type="Rhea" id="RHEA-COMP:11604"/>
        <dbReference type="ChEBI" id="CHEBI:15378"/>
        <dbReference type="ChEBI" id="CHEBI:29999"/>
        <dbReference type="ChEBI" id="CHEBI:30616"/>
        <dbReference type="ChEBI" id="CHEBI:83421"/>
        <dbReference type="ChEBI" id="CHEBI:456216"/>
        <dbReference type="EC" id="2.7.11.1"/>
    </reaction>
</comment>
<dbReference type="InterPro" id="IPR051420">
    <property type="entry name" value="Ser_Thr_Kinases_DiverseReg"/>
</dbReference>
<evidence type="ECO:0000256" key="10">
    <source>
        <dbReference type="ARBA" id="ARBA00022777"/>
    </source>
</evidence>
<dbReference type="FunFam" id="3.80.10.10:FF:000400">
    <property type="entry name" value="Nuclear pore complex protein NUP107"/>
    <property type="match status" value="1"/>
</dbReference>
<evidence type="ECO:0000256" key="16">
    <source>
        <dbReference type="SAM" id="Phobius"/>
    </source>
</evidence>
<dbReference type="EC" id="2.7.11.1" evidence="2"/>
<evidence type="ECO:0000256" key="3">
    <source>
        <dbReference type="ARBA" id="ARBA00022527"/>
    </source>
</evidence>
<evidence type="ECO:0000256" key="15">
    <source>
        <dbReference type="ARBA" id="ARBA00048679"/>
    </source>
</evidence>
<evidence type="ECO:0000259" key="18">
    <source>
        <dbReference type="PROSITE" id="PS50011"/>
    </source>
</evidence>
<feature type="signal peptide" evidence="17">
    <location>
        <begin position="1"/>
        <end position="33"/>
    </location>
</feature>
<protein>
    <recommendedName>
        <fullName evidence="2">non-specific serine/threonine protein kinase</fullName>
        <ecNumber evidence="2">2.7.11.1</ecNumber>
    </recommendedName>
</protein>
<dbReference type="InterPro" id="IPR001245">
    <property type="entry name" value="Ser-Thr/Tyr_kinase_cat_dom"/>
</dbReference>
<evidence type="ECO:0000313" key="19">
    <source>
        <dbReference type="EMBL" id="WMV56822.1"/>
    </source>
</evidence>
<evidence type="ECO:0000256" key="13">
    <source>
        <dbReference type="ARBA" id="ARBA00023136"/>
    </source>
</evidence>
<evidence type="ECO:0000256" key="1">
    <source>
        <dbReference type="ARBA" id="ARBA00004370"/>
    </source>
</evidence>
<evidence type="ECO:0000313" key="20">
    <source>
        <dbReference type="Proteomes" id="UP001234989"/>
    </source>
</evidence>
<evidence type="ECO:0000256" key="14">
    <source>
        <dbReference type="ARBA" id="ARBA00047899"/>
    </source>
</evidence>
<evidence type="ECO:0000256" key="7">
    <source>
        <dbReference type="ARBA" id="ARBA00022729"/>
    </source>
</evidence>
<feature type="transmembrane region" description="Helical" evidence="16">
    <location>
        <begin position="242"/>
        <end position="260"/>
    </location>
</feature>
<dbReference type="InterPro" id="IPR013210">
    <property type="entry name" value="LRR_N_plant-typ"/>
</dbReference>
<dbReference type="SUPFAM" id="SSF56112">
    <property type="entry name" value="Protein kinase-like (PK-like)"/>
    <property type="match status" value="1"/>
</dbReference>
<keyword evidence="5" id="KW-0808">Transferase</keyword>
<keyword evidence="20" id="KW-1185">Reference proteome</keyword>
<comment type="subcellular location">
    <subcellularLocation>
        <location evidence="1">Membrane</location>
    </subcellularLocation>
</comment>
<dbReference type="EMBL" id="CP133623">
    <property type="protein sequence ID" value="WMV56822.1"/>
    <property type="molecule type" value="Genomic_DNA"/>
</dbReference>
<accession>A0AAF0ZY45</accession>
<evidence type="ECO:0000256" key="5">
    <source>
        <dbReference type="ARBA" id="ARBA00022679"/>
    </source>
</evidence>
<keyword evidence="12 16" id="KW-1133">Transmembrane helix</keyword>
<dbReference type="PANTHER" id="PTHR48005">
    <property type="entry name" value="LEUCINE RICH REPEAT KINASE 2"/>
    <property type="match status" value="1"/>
</dbReference>